<gene>
    <name evidence="2" type="ORF">RCL2_001297000</name>
    <name evidence="1" type="ORF">RclHR1_02320003</name>
</gene>
<evidence type="ECO:0000313" key="1">
    <source>
        <dbReference type="EMBL" id="GBB94248.1"/>
    </source>
</evidence>
<dbReference type="EMBL" id="BEXD01001469">
    <property type="protein sequence ID" value="GBB94248.1"/>
    <property type="molecule type" value="Genomic_DNA"/>
</dbReference>
<protein>
    <submittedName>
        <fullName evidence="1">Uncharacterized protein</fullName>
    </submittedName>
</protein>
<dbReference type="Proteomes" id="UP000615446">
    <property type="component" value="Unassembled WGS sequence"/>
</dbReference>
<dbReference type="EMBL" id="BLAL01000158">
    <property type="protein sequence ID" value="GES85874.1"/>
    <property type="molecule type" value="Genomic_DNA"/>
</dbReference>
<dbReference type="AlphaFoldDB" id="A0A2Z6RQ98"/>
<comment type="caution">
    <text evidence="1">The sequence shown here is derived from an EMBL/GenBank/DDBJ whole genome shotgun (WGS) entry which is preliminary data.</text>
</comment>
<accession>A0A2Z6RQ98</accession>
<sequence length="332" mass="37641">MSTLRKCNFTNLDNGYKCGCLRCVLKSTPDDDNDSCKGCGHHQSFHYEGDKDILQSLNNLEKINEALFNALKYSQYNRHMVSVIPGQNYFEPHDENVHSSVPAQNGQSNNTTIPIFDIHDQHNFENCFEPPVHQLDETIRTPIPAHFRLHIDQQSIQPNHLAVQNQSPTHLAEQNFVPRPFPVNFMPNPMPNPMQNPMLPVQQNLGQSHPIHNVEGSSSNVAPFANEKFELICLVGGLIIPKKCAKLEEAGLKKTIQFHNDSNGQIKQAIEKKLFPYLEDKNWIFYKCKSSKLVPANVSIVECRFKDLKEISGSRNKLYIGTEDGPIIMALK</sequence>
<keyword evidence="3" id="KW-1185">Reference proteome</keyword>
<reference evidence="1 3" key="1">
    <citation type="submission" date="2017-11" db="EMBL/GenBank/DDBJ databases">
        <title>The genome of Rhizophagus clarus HR1 reveals common genetic basis of auxotrophy among arbuscular mycorrhizal fungi.</title>
        <authorList>
            <person name="Kobayashi Y."/>
        </authorList>
    </citation>
    <scope>NUCLEOTIDE SEQUENCE [LARGE SCALE GENOMIC DNA]</scope>
    <source>
        <strain evidence="1 3">HR1</strain>
    </source>
</reference>
<dbReference type="Proteomes" id="UP000247702">
    <property type="component" value="Unassembled WGS sequence"/>
</dbReference>
<proteinExistence type="predicted"/>
<name>A0A2Z6RQ98_9GLOM</name>
<organism evidence="1 3">
    <name type="scientific">Rhizophagus clarus</name>
    <dbReference type="NCBI Taxonomy" id="94130"/>
    <lineage>
        <taxon>Eukaryota</taxon>
        <taxon>Fungi</taxon>
        <taxon>Fungi incertae sedis</taxon>
        <taxon>Mucoromycota</taxon>
        <taxon>Glomeromycotina</taxon>
        <taxon>Glomeromycetes</taxon>
        <taxon>Glomerales</taxon>
        <taxon>Glomeraceae</taxon>
        <taxon>Rhizophagus</taxon>
    </lineage>
</organism>
<reference evidence="2" key="2">
    <citation type="submission" date="2019-10" db="EMBL/GenBank/DDBJ databases">
        <title>Conservation and host-specific expression of non-tandemly repeated heterogenous ribosome RNA gene in arbuscular mycorrhizal fungi.</title>
        <authorList>
            <person name="Maeda T."/>
            <person name="Kobayashi Y."/>
            <person name="Nakagawa T."/>
            <person name="Ezawa T."/>
            <person name="Yamaguchi K."/>
            <person name="Bino T."/>
            <person name="Nishimoto Y."/>
            <person name="Shigenobu S."/>
            <person name="Kawaguchi M."/>
        </authorList>
    </citation>
    <scope>NUCLEOTIDE SEQUENCE</scope>
    <source>
        <strain evidence="2">HR1</strain>
    </source>
</reference>
<evidence type="ECO:0000313" key="3">
    <source>
        <dbReference type="Proteomes" id="UP000247702"/>
    </source>
</evidence>
<dbReference type="OrthoDB" id="2306073at2759"/>
<evidence type="ECO:0000313" key="2">
    <source>
        <dbReference type="EMBL" id="GES85874.1"/>
    </source>
</evidence>